<evidence type="ECO:0000256" key="2">
    <source>
        <dbReference type="ARBA" id="ARBA00023445"/>
    </source>
</evidence>
<reference evidence="4" key="1">
    <citation type="journal article" date="2019" name="Environ. Microbiol.">
        <title>Fungal ecological strategies reflected in gene transcription - a case study of two litter decomposers.</title>
        <authorList>
            <person name="Barbi F."/>
            <person name="Kohler A."/>
            <person name="Barry K."/>
            <person name="Baskaran P."/>
            <person name="Daum C."/>
            <person name="Fauchery L."/>
            <person name="Ihrmark K."/>
            <person name="Kuo A."/>
            <person name="LaButti K."/>
            <person name="Lipzen A."/>
            <person name="Morin E."/>
            <person name="Grigoriev I.V."/>
            <person name="Henrissat B."/>
            <person name="Lindahl B."/>
            <person name="Martin F."/>
        </authorList>
    </citation>
    <scope>NUCLEOTIDE SEQUENCE</scope>
    <source>
        <strain evidence="4">JB14</strain>
    </source>
</reference>
<evidence type="ECO:0000259" key="3">
    <source>
        <dbReference type="Pfam" id="PF01370"/>
    </source>
</evidence>
<feature type="domain" description="NAD-dependent epimerase/dehydratase" evidence="3">
    <location>
        <begin position="12"/>
        <end position="270"/>
    </location>
</feature>
<dbReference type="GO" id="GO:0016616">
    <property type="term" value="F:oxidoreductase activity, acting on the CH-OH group of donors, NAD or NADP as acceptor"/>
    <property type="evidence" value="ECO:0007669"/>
    <property type="project" value="TreeGrafter"/>
</dbReference>
<gene>
    <name evidence="4" type="ORF">BT96DRAFT_244580</name>
</gene>
<accession>A0A6A4ISP1</accession>
<protein>
    <submittedName>
        <fullName evidence="4">NAD(P)-binding protein</fullName>
    </submittedName>
</protein>
<proteinExistence type="inferred from homology"/>
<dbReference type="Pfam" id="PF01370">
    <property type="entry name" value="Epimerase"/>
    <property type="match status" value="1"/>
</dbReference>
<sequence length="349" mass="38100">MPIVAPEKTTKVLVSGSNGYIAIWVVNNLLQKGYAVRGTVRSEDKGTHLKKIFADYGDKFELAVVPDIVKEGAFDEAVQGVDAIEHTASPFHFKAKEPQELIDPAVKGTLGILESALKYGSGVRRIVITSSCAAVAMTGTTPKICTEQDWNDEAVDIVEKEGSKASSAFMYRASKTLAERAAWGFYEKHKSSLNWDLVVLNPPLVLGPVMHEVSAPSSLNTSMADFYNTVILGTKAPELLLTGLCWVDVRDLAEAHVLALVKEGVQGERIIVSAGPYVWQDWMDCANSLSPSPIPSHPNLPKGLPGSAKDVTHMVLFSADKGEKLLGIKYHTMEEMTRDSLKDFEQRGW</sequence>
<dbReference type="AlphaFoldDB" id="A0A6A4ISP1"/>
<dbReference type="InterPro" id="IPR001509">
    <property type="entry name" value="Epimerase_deHydtase"/>
</dbReference>
<dbReference type="InterPro" id="IPR036291">
    <property type="entry name" value="NAD(P)-bd_dom_sf"/>
</dbReference>
<dbReference type="Gene3D" id="3.40.50.720">
    <property type="entry name" value="NAD(P)-binding Rossmann-like Domain"/>
    <property type="match status" value="1"/>
</dbReference>
<comment type="similarity">
    <text evidence="2">Belongs to the NAD(P)-dependent epimerase/dehydratase family. Dihydroflavonol-4-reductase subfamily.</text>
</comment>
<dbReference type="Proteomes" id="UP000799118">
    <property type="component" value="Unassembled WGS sequence"/>
</dbReference>
<evidence type="ECO:0000313" key="5">
    <source>
        <dbReference type="Proteomes" id="UP000799118"/>
    </source>
</evidence>
<organism evidence="4 5">
    <name type="scientific">Gymnopus androsaceus JB14</name>
    <dbReference type="NCBI Taxonomy" id="1447944"/>
    <lineage>
        <taxon>Eukaryota</taxon>
        <taxon>Fungi</taxon>
        <taxon>Dikarya</taxon>
        <taxon>Basidiomycota</taxon>
        <taxon>Agaricomycotina</taxon>
        <taxon>Agaricomycetes</taxon>
        <taxon>Agaricomycetidae</taxon>
        <taxon>Agaricales</taxon>
        <taxon>Marasmiineae</taxon>
        <taxon>Omphalotaceae</taxon>
        <taxon>Gymnopus</taxon>
    </lineage>
</organism>
<dbReference type="PANTHER" id="PTHR10366:SF564">
    <property type="entry name" value="STEROL-4-ALPHA-CARBOXYLATE 3-DEHYDROGENASE, DECARBOXYLATING"/>
    <property type="match status" value="1"/>
</dbReference>
<dbReference type="SUPFAM" id="SSF51735">
    <property type="entry name" value="NAD(P)-binding Rossmann-fold domains"/>
    <property type="match status" value="1"/>
</dbReference>
<name>A0A6A4ISP1_9AGAR</name>
<dbReference type="OrthoDB" id="2735536at2759"/>
<dbReference type="InterPro" id="IPR050425">
    <property type="entry name" value="NAD(P)_dehydrat-like"/>
</dbReference>
<evidence type="ECO:0000256" key="1">
    <source>
        <dbReference type="ARBA" id="ARBA00023002"/>
    </source>
</evidence>
<evidence type="ECO:0000313" key="4">
    <source>
        <dbReference type="EMBL" id="KAE9410975.1"/>
    </source>
</evidence>
<dbReference type="CDD" id="cd05227">
    <property type="entry name" value="AR_SDR_e"/>
    <property type="match status" value="1"/>
</dbReference>
<dbReference type="EMBL" id="ML769384">
    <property type="protein sequence ID" value="KAE9410975.1"/>
    <property type="molecule type" value="Genomic_DNA"/>
</dbReference>
<dbReference type="PANTHER" id="PTHR10366">
    <property type="entry name" value="NAD DEPENDENT EPIMERASE/DEHYDRATASE"/>
    <property type="match status" value="1"/>
</dbReference>
<keyword evidence="5" id="KW-1185">Reference proteome</keyword>
<keyword evidence="1" id="KW-0560">Oxidoreductase</keyword>